<dbReference type="EMBL" id="JASPKY010000156">
    <property type="protein sequence ID" value="KAK9729869.1"/>
    <property type="molecule type" value="Genomic_DNA"/>
</dbReference>
<dbReference type="AlphaFoldDB" id="A0AAW1L7D3"/>
<evidence type="ECO:0000256" key="1">
    <source>
        <dbReference type="SAM" id="MobiDB-lite"/>
    </source>
</evidence>
<keyword evidence="3" id="KW-1185">Reference proteome</keyword>
<reference evidence="2 3" key="1">
    <citation type="journal article" date="2024" name="BMC Genomics">
        <title>De novo assembly and annotation of Popillia japonica's genome with initial clues to its potential as an invasive pest.</title>
        <authorList>
            <person name="Cucini C."/>
            <person name="Boschi S."/>
            <person name="Funari R."/>
            <person name="Cardaioli E."/>
            <person name="Iannotti N."/>
            <person name="Marturano G."/>
            <person name="Paoli F."/>
            <person name="Bruttini M."/>
            <person name="Carapelli A."/>
            <person name="Frati F."/>
            <person name="Nardi F."/>
        </authorList>
    </citation>
    <scope>NUCLEOTIDE SEQUENCE [LARGE SCALE GENOMIC DNA]</scope>
    <source>
        <strain evidence="2">DMR45628</strain>
    </source>
</reference>
<dbReference type="Pfam" id="PF07093">
    <property type="entry name" value="SGT1"/>
    <property type="match status" value="1"/>
</dbReference>
<dbReference type="PANTHER" id="PTHR13060:SF0">
    <property type="entry name" value="PROTEIN ECDYSONELESS HOMOLOG"/>
    <property type="match status" value="1"/>
</dbReference>
<organism evidence="2 3">
    <name type="scientific">Popillia japonica</name>
    <name type="common">Japanese beetle</name>
    <dbReference type="NCBI Taxonomy" id="7064"/>
    <lineage>
        <taxon>Eukaryota</taxon>
        <taxon>Metazoa</taxon>
        <taxon>Ecdysozoa</taxon>
        <taxon>Arthropoda</taxon>
        <taxon>Hexapoda</taxon>
        <taxon>Insecta</taxon>
        <taxon>Pterygota</taxon>
        <taxon>Neoptera</taxon>
        <taxon>Endopterygota</taxon>
        <taxon>Coleoptera</taxon>
        <taxon>Polyphaga</taxon>
        <taxon>Scarabaeiformia</taxon>
        <taxon>Scarabaeidae</taxon>
        <taxon>Rutelinae</taxon>
        <taxon>Popillia</taxon>
    </lineage>
</organism>
<feature type="region of interest" description="Disordered" evidence="1">
    <location>
        <begin position="604"/>
        <end position="627"/>
    </location>
</feature>
<evidence type="ECO:0000313" key="3">
    <source>
        <dbReference type="Proteomes" id="UP001458880"/>
    </source>
</evidence>
<dbReference type="GO" id="GO:0005634">
    <property type="term" value="C:nucleus"/>
    <property type="evidence" value="ECO:0007669"/>
    <property type="project" value="TreeGrafter"/>
</dbReference>
<dbReference type="InterPro" id="IPR010770">
    <property type="entry name" value="Ecd"/>
</dbReference>
<protein>
    <submittedName>
        <fullName evidence="2">SGT1 protein</fullName>
    </submittedName>
</protein>
<gene>
    <name evidence="2" type="ORF">QE152_g15696</name>
</gene>
<sequence length="627" mass="71636">MAKNRNVLELVHGDDFVEYFIFPKYNFNNNEIELLNCLISNVNTFLEKYIRDYIWHRDQFNLIAKNANTLLNSNLEEMIPPHLYGITYYGDNIEDEWFIVFLLNQLSKEFEELVIRIIDNDGEFLLIEAANYLPEWANPETCSKRVYLNKGCLHIVAPEMDDDNEETISVENVINEIRKNPSVTVASRSIQACITKRIQGYPSSIKQNQHQTSVYVPIAVASILRVNPQLVSPAIQAFCNRDQIDMKACRAMKYFPPETRVLTSVRFTKCLYAMLINSKYQPERKTGWNLPPPSSKMFKAYNLGVKLACGFEILLSQAKIIAGNENDKDWKAYQQKLQEKGYFKGLLEHSKEYNQLLNKAKEYYAHYKESHFTNTSIGQELLKLLQSLDYNPEEFKKAEANLPGDDDDSWLNISPHELDKILEEQYGSERTLILNGETNPTQFTENLTTFLNHVSGLEGAEFPQKETDIPVRPPRGNKGNKGKKPIYLEETAAKVNFDPSSFACAVQNILNFAIPEDDSWDFDNDSDMSDYDMDENGTNGELNKMQELMDAMDKELAKTTIGKSFLKQEDAEGFEDIETFKPVNIDMNALKNILESYKSQLGEAGPSSNMLGPMGIHLNETKGDSSS</sequence>
<accession>A0AAW1L7D3</accession>
<dbReference type="PANTHER" id="PTHR13060">
    <property type="entry name" value="SGT1 PROTEIN HSGT1 SUPPRESSOR OF GCR2"/>
    <property type="match status" value="1"/>
</dbReference>
<proteinExistence type="predicted"/>
<comment type="caution">
    <text evidence="2">The sequence shown here is derived from an EMBL/GenBank/DDBJ whole genome shotgun (WGS) entry which is preliminary data.</text>
</comment>
<evidence type="ECO:0000313" key="2">
    <source>
        <dbReference type="EMBL" id="KAK9729869.1"/>
    </source>
</evidence>
<name>A0AAW1L7D3_POPJA</name>
<dbReference type="Proteomes" id="UP001458880">
    <property type="component" value="Unassembled WGS sequence"/>
</dbReference>